<dbReference type="PROSITE" id="PS50203">
    <property type="entry name" value="CALPAIN_CAT"/>
    <property type="match status" value="1"/>
</dbReference>
<dbReference type="AlphaFoldDB" id="A0A921KPJ2"/>
<feature type="active site" evidence="2">
    <location>
        <position position="319"/>
    </location>
</feature>
<proteinExistence type="inferred from homology"/>
<keyword evidence="2" id="KW-0645">Protease</keyword>
<accession>A0A921KPJ2</accession>
<comment type="caution">
    <text evidence="4">The sequence shown here is derived from an EMBL/GenBank/DDBJ whole genome shotgun (WGS) entry which is preliminary data.</text>
</comment>
<dbReference type="Pfam" id="PF00648">
    <property type="entry name" value="Peptidase_C2"/>
    <property type="match status" value="1"/>
</dbReference>
<dbReference type="InterPro" id="IPR038765">
    <property type="entry name" value="Papain-like_cys_pep_sf"/>
</dbReference>
<dbReference type="SUPFAM" id="SSF54001">
    <property type="entry name" value="Cysteine proteinases"/>
    <property type="match status" value="1"/>
</dbReference>
<reference evidence="4" key="1">
    <citation type="journal article" date="2021" name="PeerJ">
        <title>Extensive microbial diversity within the chicken gut microbiome revealed by metagenomics and culture.</title>
        <authorList>
            <person name="Gilroy R."/>
            <person name="Ravi A."/>
            <person name="Getino M."/>
            <person name="Pursley I."/>
            <person name="Horton D.L."/>
            <person name="Alikhan N.F."/>
            <person name="Baker D."/>
            <person name="Gharbi K."/>
            <person name="Hall N."/>
            <person name="Watson M."/>
            <person name="Adriaenssens E.M."/>
            <person name="Foster-Nyarko E."/>
            <person name="Jarju S."/>
            <person name="Secka A."/>
            <person name="Antonio M."/>
            <person name="Oren A."/>
            <person name="Chaudhuri R.R."/>
            <person name="La Ragione R."/>
            <person name="Hildebrand F."/>
            <person name="Pallen M.J."/>
        </authorList>
    </citation>
    <scope>NUCLEOTIDE SEQUENCE</scope>
    <source>
        <strain evidence="4">1647</strain>
    </source>
</reference>
<reference evidence="4" key="2">
    <citation type="submission" date="2021-09" db="EMBL/GenBank/DDBJ databases">
        <authorList>
            <person name="Gilroy R."/>
        </authorList>
    </citation>
    <scope>NUCLEOTIDE SEQUENCE</scope>
    <source>
        <strain evidence="4">1647</strain>
    </source>
</reference>
<sequence>MEFLGADTEALVDVAGRCRDAGERLVTMSVDLDGIVDAAEWTGPDADRFRADWERARADLSLRGDHVAATAELLARQAAEQDAASDPLGRIDSADYDGMLGGEFLDWSDIINTGERVGDLWRDRVEAGDPDSALGERYTDVHPDWAPEEVGTDRAAIERSTVDQGALGDCWYLAALMSVQRTDPELLAENISGLGDPPGSEGWEVRLYVDGEWTDVAVDPSDLGAQGKVDASSGEPSWASIYEMAMINAHDGRPSAVSADTPAAGIEMITGERASEYDTVAQPSFEEYKQAIDEGRPVTVMTDPLKPIGPAADDLVAAHVYEVSGYDEATGEIILTNPHGPQSQNPYEVRIDPDHPGYAFSITMTGIGEP</sequence>
<dbReference type="InterPro" id="IPR000169">
    <property type="entry name" value="Pept_cys_AS"/>
</dbReference>
<name>A0A921KPJ2_9MICO</name>
<evidence type="ECO:0000259" key="3">
    <source>
        <dbReference type="PROSITE" id="PS50203"/>
    </source>
</evidence>
<feature type="active site" evidence="2">
    <location>
        <position position="170"/>
    </location>
</feature>
<dbReference type="GO" id="GO:0004198">
    <property type="term" value="F:calcium-dependent cysteine-type endopeptidase activity"/>
    <property type="evidence" value="ECO:0007669"/>
    <property type="project" value="InterPro"/>
</dbReference>
<dbReference type="EMBL" id="DYWO01000063">
    <property type="protein sequence ID" value="HJF48580.1"/>
    <property type="molecule type" value="Genomic_DNA"/>
</dbReference>
<evidence type="ECO:0000256" key="2">
    <source>
        <dbReference type="PROSITE-ProRule" id="PRU00239"/>
    </source>
</evidence>
<protein>
    <recommendedName>
        <fullName evidence="3">Calpain catalytic domain-containing protein</fullName>
    </recommendedName>
</protein>
<keyword evidence="2" id="KW-0788">Thiol protease</keyword>
<organism evidence="4 5">
    <name type="scientific">Brachybacterium paraconglomeratum</name>
    <dbReference type="NCBI Taxonomy" id="173362"/>
    <lineage>
        <taxon>Bacteria</taxon>
        <taxon>Bacillati</taxon>
        <taxon>Actinomycetota</taxon>
        <taxon>Actinomycetes</taxon>
        <taxon>Micrococcales</taxon>
        <taxon>Dermabacteraceae</taxon>
        <taxon>Brachybacterium</taxon>
    </lineage>
</organism>
<feature type="active site" evidence="2">
    <location>
        <position position="345"/>
    </location>
</feature>
<keyword evidence="2" id="KW-0378">Hydrolase</keyword>
<evidence type="ECO:0000256" key="1">
    <source>
        <dbReference type="ARBA" id="ARBA00007623"/>
    </source>
</evidence>
<comment type="similarity">
    <text evidence="1">Belongs to the peptidase C2 family.</text>
</comment>
<gene>
    <name evidence="4" type="ORF">K8W24_02100</name>
</gene>
<dbReference type="GO" id="GO:0006508">
    <property type="term" value="P:proteolysis"/>
    <property type="evidence" value="ECO:0007669"/>
    <property type="project" value="UniProtKB-KW"/>
</dbReference>
<dbReference type="Proteomes" id="UP000775129">
    <property type="component" value="Unassembled WGS sequence"/>
</dbReference>
<feature type="domain" description="Calpain catalytic" evidence="3">
    <location>
        <begin position="159"/>
        <end position="347"/>
    </location>
</feature>
<evidence type="ECO:0000313" key="4">
    <source>
        <dbReference type="EMBL" id="HJF48580.1"/>
    </source>
</evidence>
<evidence type="ECO:0000313" key="5">
    <source>
        <dbReference type="Proteomes" id="UP000775129"/>
    </source>
</evidence>
<dbReference type="PROSITE" id="PS00139">
    <property type="entry name" value="THIOL_PROTEASE_CYS"/>
    <property type="match status" value="1"/>
</dbReference>
<dbReference type="InterPro" id="IPR001300">
    <property type="entry name" value="Peptidase_C2_calpain_cat"/>
</dbReference>